<keyword evidence="4 8" id="KW-0762">Sugar transport</keyword>
<evidence type="ECO:0000313" key="12">
    <source>
        <dbReference type="Proteomes" id="UP000285288"/>
    </source>
</evidence>
<keyword evidence="5 9" id="KW-0812">Transmembrane</keyword>
<keyword evidence="7 8" id="KW-0472">Membrane</keyword>
<feature type="transmembrane region" description="Helical" evidence="9">
    <location>
        <begin position="224"/>
        <end position="242"/>
    </location>
</feature>
<dbReference type="AlphaFoldDB" id="A0A413UF41"/>
<evidence type="ECO:0000259" key="10">
    <source>
        <dbReference type="PROSITE" id="PS51105"/>
    </source>
</evidence>
<reference evidence="11 12" key="1">
    <citation type="submission" date="2018-08" db="EMBL/GenBank/DDBJ databases">
        <title>A genome reference for cultivated species of the human gut microbiota.</title>
        <authorList>
            <person name="Zou Y."/>
            <person name="Xue W."/>
            <person name="Luo G."/>
        </authorList>
    </citation>
    <scope>NUCLEOTIDE SEQUENCE [LARGE SCALE GENOMIC DNA]</scope>
    <source>
        <strain evidence="11 12">AM42-13AC</strain>
    </source>
</reference>
<evidence type="ECO:0000256" key="2">
    <source>
        <dbReference type="ARBA" id="ARBA00022448"/>
    </source>
</evidence>
<sequence length="424" mass="46792">MKNLEEKILEISAKLGNEVHLKAIRNTFISMLPIMIFGGIFAVIGAAPATENATGFMKAWADFVSANSAIFSWVSVLGLGFTSLYIALGITYNLCKEYKVDPLIPLFICIFGMFMLTVKPEKLVYGTSLTDLNYLDGKGIIVGLFVGIFTVEIYRILKQKNFGKIKLPDSVPPSLSETFSSLAVSVLIMLFYLVLFVIFKSMNTTFAAWIASIIAPQIKATDSLWFILLMTFIINAAWFFGIHNATFWGLMGPIMFMNLSTNAAQQASGIAPTAILTESFWVYFVVIGGVGACLSVSILCCFSKSEMIKTVGRISVLPAFFGISEPATFGLPMMLNPIFFIPCAFVPTINACIAYFCMNTNIIGKTYAMLSFNMPSVFGAFLSTGDVKALLLVVALLILDMVLYYPFVKMYERQQLKLENKESK</sequence>
<dbReference type="Pfam" id="PF02378">
    <property type="entry name" value="PTS_EIIC"/>
    <property type="match status" value="1"/>
</dbReference>
<dbReference type="GO" id="GO:0005886">
    <property type="term" value="C:plasma membrane"/>
    <property type="evidence" value="ECO:0007669"/>
    <property type="project" value="UniProtKB-SubCell"/>
</dbReference>
<dbReference type="InterPro" id="IPR004796">
    <property type="entry name" value="PTS_IIC_cello"/>
</dbReference>
<dbReference type="InterPro" id="IPR003352">
    <property type="entry name" value="PTS_EIIC"/>
</dbReference>
<evidence type="ECO:0000256" key="7">
    <source>
        <dbReference type="ARBA" id="ARBA00023136"/>
    </source>
</evidence>
<dbReference type="EMBL" id="QSGD01000003">
    <property type="protein sequence ID" value="RHB09058.1"/>
    <property type="molecule type" value="Genomic_DNA"/>
</dbReference>
<protein>
    <recommendedName>
        <fullName evidence="8">Permease IIC component</fullName>
    </recommendedName>
</protein>
<accession>A0A413UF41</accession>
<feature type="transmembrane region" description="Helical" evidence="9">
    <location>
        <begin position="389"/>
        <end position="408"/>
    </location>
</feature>
<evidence type="ECO:0000256" key="3">
    <source>
        <dbReference type="ARBA" id="ARBA00022475"/>
    </source>
</evidence>
<proteinExistence type="predicted"/>
<evidence type="ECO:0000256" key="5">
    <source>
        <dbReference type="ARBA" id="ARBA00022692"/>
    </source>
</evidence>
<feature type="transmembrane region" description="Helical" evidence="9">
    <location>
        <begin position="100"/>
        <end position="118"/>
    </location>
</feature>
<evidence type="ECO:0000256" key="8">
    <source>
        <dbReference type="PIRNR" id="PIRNR006351"/>
    </source>
</evidence>
<gene>
    <name evidence="11" type="ORF">DW907_01380</name>
</gene>
<dbReference type="InterPro" id="IPR051088">
    <property type="entry name" value="PTS_Sugar-EIIC/EIIB"/>
</dbReference>
<feature type="transmembrane region" description="Helical" evidence="9">
    <location>
        <begin position="28"/>
        <end position="50"/>
    </location>
</feature>
<keyword evidence="2 8" id="KW-0813">Transport</keyword>
<feature type="transmembrane region" description="Helical" evidence="9">
    <location>
        <begin position="178"/>
        <end position="199"/>
    </location>
</feature>
<dbReference type="PANTHER" id="PTHR33989">
    <property type="match status" value="1"/>
</dbReference>
<comment type="function">
    <text evidence="8">The phosphoenolpyruvate-dependent sugar phosphotransferase system (PTS), a major carbohydrate active -transport system, catalyzes the phosphorylation of incoming sugar substrates concomitant with their translocation across the cell membrane.</text>
</comment>
<feature type="domain" description="PTS EIIC type-3" evidence="10">
    <location>
        <begin position="4"/>
        <end position="407"/>
    </location>
</feature>
<evidence type="ECO:0000256" key="1">
    <source>
        <dbReference type="ARBA" id="ARBA00004651"/>
    </source>
</evidence>
<name>A0A413UF41_9FIRM</name>
<evidence type="ECO:0000256" key="9">
    <source>
        <dbReference type="SAM" id="Phobius"/>
    </source>
</evidence>
<dbReference type="GO" id="GO:1902815">
    <property type="term" value="P:N,N'-diacetylchitobiose import"/>
    <property type="evidence" value="ECO:0007669"/>
    <property type="project" value="TreeGrafter"/>
</dbReference>
<feature type="transmembrane region" description="Helical" evidence="9">
    <location>
        <begin position="281"/>
        <end position="302"/>
    </location>
</feature>
<dbReference type="PIRSF" id="PIRSF006351">
    <property type="entry name" value="PTS_EIIC-Cellobiose"/>
    <property type="match status" value="1"/>
</dbReference>
<dbReference type="Proteomes" id="UP000285288">
    <property type="component" value="Unassembled WGS sequence"/>
</dbReference>
<dbReference type="RefSeq" id="WP_118010582.1">
    <property type="nucleotide sequence ID" value="NZ_JAQESM010000030.1"/>
</dbReference>
<evidence type="ECO:0000256" key="6">
    <source>
        <dbReference type="ARBA" id="ARBA00022989"/>
    </source>
</evidence>
<dbReference type="InterPro" id="IPR004501">
    <property type="entry name" value="PTS_EIIC_3"/>
</dbReference>
<feature type="transmembrane region" description="Helical" evidence="9">
    <location>
        <begin position="338"/>
        <end position="357"/>
    </location>
</feature>
<feature type="transmembrane region" description="Helical" evidence="9">
    <location>
        <begin position="138"/>
        <end position="157"/>
    </location>
</feature>
<dbReference type="GO" id="GO:0008982">
    <property type="term" value="F:protein-N(PI)-phosphohistidine-sugar phosphotransferase activity"/>
    <property type="evidence" value="ECO:0007669"/>
    <property type="project" value="UniProtKB-UniRule"/>
</dbReference>
<comment type="caution">
    <text evidence="11">The sequence shown here is derived from an EMBL/GenBank/DDBJ whole genome shotgun (WGS) entry which is preliminary data.</text>
</comment>
<dbReference type="PROSITE" id="PS51105">
    <property type="entry name" value="PTS_EIIC_TYPE_3"/>
    <property type="match status" value="1"/>
</dbReference>
<dbReference type="NCBIfam" id="TIGR00410">
    <property type="entry name" value="lacE"/>
    <property type="match status" value="1"/>
</dbReference>
<dbReference type="PANTHER" id="PTHR33989:SF4">
    <property type="entry name" value="PTS SYSTEM N,N'-DIACETYLCHITOBIOSE-SPECIFIC EIIC COMPONENT"/>
    <property type="match status" value="1"/>
</dbReference>
<keyword evidence="6 9" id="KW-1133">Transmembrane helix</keyword>
<comment type="subcellular location">
    <subcellularLocation>
        <location evidence="1">Cell membrane</location>
        <topology evidence="1">Multi-pass membrane protein</topology>
    </subcellularLocation>
</comment>
<feature type="transmembrane region" description="Helical" evidence="9">
    <location>
        <begin position="70"/>
        <end position="88"/>
    </location>
</feature>
<evidence type="ECO:0000313" key="11">
    <source>
        <dbReference type="EMBL" id="RHB09058.1"/>
    </source>
</evidence>
<feature type="transmembrane region" description="Helical" evidence="9">
    <location>
        <begin position="314"/>
        <end position="332"/>
    </location>
</feature>
<dbReference type="GO" id="GO:0009401">
    <property type="term" value="P:phosphoenolpyruvate-dependent sugar phosphotransferase system"/>
    <property type="evidence" value="ECO:0007669"/>
    <property type="project" value="InterPro"/>
</dbReference>
<feature type="transmembrane region" description="Helical" evidence="9">
    <location>
        <begin position="366"/>
        <end position="383"/>
    </location>
</feature>
<organism evidence="11 12">
    <name type="scientific">Holdemanella biformis</name>
    <dbReference type="NCBI Taxonomy" id="1735"/>
    <lineage>
        <taxon>Bacteria</taxon>
        <taxon>Bacillati</taxon>
        <taxon>Bacillota</taxon>
        <taxon>Erysipelotrichia</taxon>
        <taxon>Erysipelotrichales</taxon>
        <taxon>Erysipelotrichaceae</taxon>
        <taxon>Holdemanella</taxon>
    </lineage>
</organism>
<evidence type="ECO:0000256" key="4">
    <source>
        <dbReference type="ARBA" id="ARBA00022597"/>
    </source>
</evidence>
<keyword evidence="3 8" id="KW-1003">Cell membrane</keyword>